<feature type="transmembrane region" description="Helical" evidence="1">
    <location>
        <begin position="214"/>
        <end position="237"/>
    </location>
</feature>
<evidence type="ECO:0000256" key="1">
    <source>
        <dbReference type="SAM" id="Phobius"/>
    </source>
</evidence>
<accession>A0ABR8W2T1</accession>
<gene>
    <name evidence="2" type="ORF">H9633_03260</name>
</gene>
<evidence type="ECO:0000313" key="3">
    <source>
        <dbReference type="Proteomes" id="UP000611521"/>
    </source>
</evidence>
<dbReference type="EMBL" id="JACSPX010000001">
    <property type="protein sequence ID" value="MBD8011318.1"/>
    <property type="molecule type" value="Genomic_DNA"/>
</dbReference>
<evidence type="ECO:0000313" key="2">
    <source>
        <dbReference type="EMBL" id="MBD8011318.1"/>
    </source>
</evidence>
<evidence type="ECO:0008006" key="4">
    <source>
        <dbReference type="Google" id="ProtNLM"/>
    </source>
</evidence>
<reference evidence="2 3" key="1">
    <citation type="submission" date="2020-08" db="EMBL/GenBank/DDBJ databases">
        <title>A Genomic Blueprint of the Chicken Gut Microbiome.</title>
        <authorList>
            <person name="Gilroy R."/>
            <person name="Ravi A."/>
            <person name="Getino M."/>
            <person name="Pursley I."/>
            <person name="Horton D.L."/>
            <person name="Alikhan N.-F."/>
            <person name="Baker D."/>
            <person name="Gharbi K."/>
            <person name="Hall N."/>
            <person name="Watson M."/>
            <person name="Adriaenssens E.M."/>
            <person name="Foster-Nyarko E."/>
            <person name="Jarju S."/>
            <person name="Secka A."/>
            <person name="Antonio M."/>
            <person name="Oren A."/>
            <person name="Chaudhuri R."/>
            <person name="La Ragione R.M."/>
            <person name="Hildebrand F."/>
            <person name="Pallen M.J."/>
        </authorList>
    </citation>
    <scope>NUCLEOTIDE SEQUENCE [LARGE SCALE GENOMIC DNA]</scope>
    <source>
        <strain evidence="2 3">Re1</strain>
    </source>
</reference>
<keyword evidence="1" id="KW-0472">Membrane</keyword>
<sequence length="264" mass="28447">MTGRLGIATWAIYGVVAVLLIVIVSGALSTMFPSVASTRIAYNSEGYLFALVLGLWLQVALPRVPERRRFALSAAHGGLWAIIGIALLLSDLPSRIRTLNEAALGLAIVLPYVALRRPLPRWVPWSSSLLLMALTVWAIVWAPSSWVIDQAETFGFIVLAVLTFDVFDRRLIDDTATSSAGVRWAWYGFMILEPIVVSAIGTDARSGSGAGAVTLLYLGRIHESFVGVLLVVALMYLSRVSQARARTADGQTRPTPLLGGGRTG</sequence>
<feature type="transmembrane region" description="Helical" evidence="1">
    <location>
        <begin position="96"/>
        <end position="115"/>
    </location>
</feature>
<keyword evidence="1" id="KW-1133">Transmembrane helix</keyword>
<dbReference type="Proteomes" id="UP000611521">
    <property type="component" value="Unassembled WGS sequence"/>
</dbReference>
<feature type="transmembrane region" description="Helical" evidence="1">
    <location>
        <begin position="154"/>
        <end position="172"/>
    </location>
</feature>
<name>A0ABR8W2T1_9MICO</name>
<proteinExistence type="predicted"/>
<feature type="transmembrane region" description="Helical" evidence="1">
    <location>
        <begin position="122"/>
        <end position="142"/>
    </location>
</feature>
<keyword evidence="3" id="KW-1185">Reference proteome</keyword>
<organism evidence="2 3">
    <name type="scientific">Microbacterium commune</name>
    <dbReference type="NCBI Taxonomy" id="2762219"/>
    <lineage>
        <taxon>Bacteria</taxon>
        <taxon>Bacillati</taxon>
        <taxon>Actinomycetota</taxon>
        <taxon>Actinomycetes</taxon>
        <taxon>Micrococcales</taxon>
        <taxon>Microbacteriaceae</taxon>
        <taxon>Microbacterium</taxon>
    </lineage>
</organism>
<protein>
    <recommendedName>
        <fullName evidence="4">Cytochrome c oxidase assembly protein</fullName>
    </recommendedName>
</protein>
<feature type="transmembrane region" description="Helical" evidence="1">
    <location>
        <begin position="184"/>
        <end position="202"/>
    </location>
</feature>
<feature type="transmembrane region" description="Helical" evidence="1">
    <location>
        <begin position="70"/>
        <end position="90"/>
    </location>
</feature>
<feature type="transmembrane region" description="Helical" evidence="1">
    <location>
        <begin position="7"/>
        <end position="28"/>
    </location>
</feature>
<feature type="transmembrane region" description="Helical" evidence="1">
    <location>
        <begin position="40"/>
        <end position="58"/>
    </location>
</feature>
<comment type="caution">
    <text evidence="2">The sequence shown here is derived from an EMBL/GenBank/DDBJ whole genome shotgun (WGS) entry which is preliminary data.</text>
</comment>
<dbReference type="RefSeq" id="WP_191712076.1">
    <property type="nucleotide sequence ID" value="NZ_JACSPX010000001.1"/>
</dbReference>
<keyword evidence="1" id="KW-0812">Transmembrane</keyword>